<keyword evidence="1" id="KW-0472">Membrane</keyword>
<keyword evidence="1" id="KW-0812">Transmembrane</keyword>
<dbReference type="EMBL" id="CZKA01000014">
    <property type="protein sequence ID" value="CUR54709.1"/>
    <property type="molecule type" value="Genomic_DNA"/>
</dbReference>
<evidence type="ECO:0000256" key="1">
    <source>
        <dbReference type="SAM" id="Phobius"/>
    </source>
</evidence>
<keyword evidence="1" id="KW-1133">Transmembrane helix</keyword>
<protein>
    <submittedName>
        <fullName evidence="2">Uncharacterized protein</fullName>
    </submittedName>
</protein>
<gene>
    <name evidence="2" type="ORF">NOCA2210059</name>
</gene>
<accession>A0A2P2BY82</accession>
<sequence length="165" mass="18609">MSEPSVVGIILVSALVVLLGAALCAVLLALRRTRRELAATRHETDELHYRLDRLAEQVATPATTERETPQEFVITELGQPGHAQVEERIDGRLFADIVLRETVVRAAALTHGVRRALAPESRNRIRFEMKREVKRSRKQRRADTKAAIREWEARQRAELDTGDAA</sequence>
<organism evidence="2">
    <name type="scientific">metagenome</name>
    <dbReference type="NCBI Taxonomy" id="256318"/>
    <lineage>
        <taxon>unclassified sequences</taxon>
        <taxon>metagenomes</taxon>
    </lineage>
</organism>
<dbReference type="AlphaFoldDB" id="A0A2P2BY82"/>
<evidence type="ECO:0000313" key="2">
    <source>
        <dbReference type="EMBL" id="CUR54709.1"/>
    </source>
</evidence>
<feature type="transmembrane region" description="Helical" evidence="1">
    <location>
        <begin position="6"/>
        <end position="30"/>
    </location>
</feature>
<reference evidence="2" key="1">
    <citation type="submission" date="2015-08" db="EMBL/GenBank/DDBJ databases">
        <authorList>
            <person name="Babu N.S."/>
            <person name="Beckwith C.J."/>
            <person name="Beseler K.G."/>
            <person name="Brison A."/>
            <person name="Carone J.V."/>
            <person name="Caskin T.P."/>
            <person name="Diamond M."/>
            <person name="Durham M.E."/>
            <person name="Foxe J.M."/>
            <person name="Go M."/>
            <person name="Henderson B.A."/>
            <person name="Jones I.B."/>
            <person name="McGettigan J.A."/>
            <person name="Micheletti S.J."/>
            <person name="Nasrallah M.E."/>
            <person name="Ortiz D."/>
            <person name="Piller C.R."/>
            <person name="Privatt S.R."/>
            <person name="Schneider S.L."/>
            <person name="Sharp S."/>
            <person name="Smith T.C."/>
            <person name="Stanton J.D."/>
            <person name="Ullery H.E."/>
            <person name="Wilson R.J."/>
            <person name="Serrano M.G."/>
            <person name="Buck G."/>
            <person name="Lee V."/>
            <person name="Wang Y."/>
            <person name="Carvalho R."/>
            <person name="Voegtly L."/>
            <person name="Shi R."/>
            <person name="Duckworth R."/>
            <person name="Johnson A."/>
            <person name="Loviza R."/>
            <person name="Walstead R."/>
            <person name="Shah Z."/>
            <person name="Kiflezghi M."/>
            <person name="Wade K."/>
            <person name="Ball S.L."/>
            <person name="Bradley K.W."/>
            <person name="Asai D.J."/>
            <person name="Bowman C.A."/>
            <person name="Russell D.A."/>
            <person name="Pope W.H."/>
            <person name="Jacobs-Sera D."/>
            <person name="Hendrix R.W."/>
            <person name="Hatfull G.F."/>
        </authorList>
    </citation>
    <scope>NUCLEOTIDE SEQUENCE</scope>
</reference>
<proteinExistence type="predicted"/>
<name>A0A2P2BY82_9ZZZZ</name>